<gene>
    <name evidence="2" type="ORF">BGZ70_004503</name>
</gene>
<dbReference type="Proteomes" id="UP000738359">
    <property type="component" value="Unassembled WGS sequence"/>
</dbReference>
<evidence type="ECO:0000256" key="1">
    <source>
        <dbReference type="SAM" id="MobiDB-lite"/>
    </source>
</evidence>
<dbReference type="EMBL" id="JAAAHY010002389">
    <property type="protein sequence ID" value="KAF9944591.1"/>
    <property type="molecule type" value="Genomic_DNA"/>
</dbReference>
<comment type="caution">
    <text evidence="2">The sequence shown here is derived from an EMBL/GenBank/DDBJ whole genome shotgun (WGS) entry which is preliminary data.</text>
</comment>
<proteinExistence type="predicted"/>
<protein>
    <submittedName>
        <fullName evidence="2">Uncharacterized protein</fullName>
    </submittedName>
</protein>
<dbReference type="OrthoDB" id="2445712at2759"/>
<dbReference type="AlphaFoldDB" id="A0A9P6IQU1"/>
<evidence type="ECO:0000313" key="2">
    <source>
        <dbReference type="EMBL" id="KAF9944591.1"/>
    </source>
</evidence>
<feature type="compositionally biased region" description="Basic and acidic residues" evidence="1">
    <location>
        <begin position="69"/>
        <end position="78"/>
    </location>
</feature>
<keyword evidence="3" id="KW-1185">Reference proteome</keyword>
<name>A0A9P6IQU1_MORAP</name>
<evidence type="ECO:0000313" key="3">
    <source>
        <dbReference type="Proteomes" id="UP000738359"/>
    </source>
</evidence>
<organism evidence="2 3">
    <name type="scientific">Mortierella alpina</name>
    <name type="common">Oleaginous fungus</name>
    <name type="synonym">Mortierella renispora</name>
    <dbReference type="NCBI Taxonomy" id="64518"/>
    <lineage>
        <taxon>Eukaryota</taxon>
        <taxon>Fungi</taxon>
        <taxon>Fungi incertae sedis</taxon>
        <taxon>Mucoromycota</taxon>
        <taxon>Mortierellomycotina</taxon>
        <taxon>Mortierellomycetes</taxon>
        <taxon>Mortierellales</taxon>
        <taxon>Mortierellaceae</taxon>
        <taxon>Mortierella</taxon>
    </lineage>
</organism>
<feature type="region of interest" description="Disordered" evidence="1">
    <location>
        <begin position="1"/>
        <end position="32"/>
    </location>
</feature>
<reference evidence="2" key="1">
    <citation type="journal article" date="2020" name="Fungal Divers.">
        <title>Resolving the Mortierellaceae phylogeny through synthesis of multi-gene phylogenetics and phylogenomics.</title>
        <authorList>
            <person name="Vandepol N."/>
            <person name="Liber J."/>
            <person name="Desiro A."/>
            <person name="Na H."/>
            <person name="Kennedy M."/>
            <person name="Barry K."/>
            <person name="Grigoriev I.V."/>
            <person name="Miller A.N."/>
            <person name="O'Donnell K."/>
            <person name="Stajich J.E."/>
            <person name="Bonito G."/>
        </authorList>
    </citation>
    <scope>NUCLEOTIDE SEQUENCE</scope>
    <source>
        <strain evidence="2">CK1249</strain>
    </source>
</reference>
<feature type="region of interest" description="Disordered" evidence="1">
    <location>
        <begin position="59"/>
        <end position="78"/>
    </location>
</feature>
<accession>A0A9P6IQU1</accession>
<feature type="compositionally biased region" description="Basic and acidic residues" evidence="1">
    <location>
        <begin position="1"/>
        <end position="17"/>
    </location>
</feature>
<sequence length="78" mass="8260">MADHSSSRTSSDQHRTAEPFTDPQPSKGDARQTVAKVIAFPLAAAGGAVAEVSRKIKELVTGQSTQIDTSHKVDDTPK</sequence>